<evidence type="ECO:0000313" key="1">
    <source>
        <dbReference type="EMBL" id="PBK82911.1"/>
    </source>
</evidence>
<reference evidence="2" key="1">
    <citation type="journal article" date="2017" name="Nat. Ecol. Evol.">
        <title>Genome expansion and lineage-specific genetic innovations in the forest pathogenic fungi Armillaria.</title>
        <authorList>
            <person name="Sipos G."/>
            <person name="Prasanna A.N."/>
            <person name="Walter M.C."/>
            <person name="O'Connor E."/>
            <person name="Balint B."/>
            <person name="Krizsan K."/>
            <person name="Kiss B."/>
            <person name="Hess J."/>
            <person name="Varga T."/>
            <person name="Slot J."/>
            <person name="Riley R."/>
            <person name="Boka B."/>
            <person name="Rigling D."/>
            <person name="Barry K."/>
            <person name="Lee J."/>
            <person name="Mihaltcheva S."/>
            <person name="LaButti K."/>
            <person name="Lipzen A."/>
            <person name="Waldron R."/>
            <person name="Moloney N.M."/>
            <person name="Sperisen C."/>
            <person name="Kredics L."/>
            <person name="Vagvoelgyi C."/>
            <person name="Patrignani A."/>
            <person name="Fitzpatrick D."/>
            <person name="Nagy I."/>
            <person name="Doyle S."/>
            <person name="Anderson J.B."/>
            <person name="Grigoriev I.V."/>
            <person name="Gueldener U."/>
            <person name="Muensterkoetter M."/>
            <person name="Nagy L.G."/>
        </authorList>
    </citation>
    <scope>NUCLEOTIDE SEQUENCE [LARGE SCALE GENOMIC DNA]</scope>
    <source>
        <strain evidence="2">Ar21-2</strain>
    </source>
</reference>
<dbReference type="Proteomes" id="UP000217790">
    <property type="component" value="Unassembled WGS sequence"/>
</dbReference>
<evidence type="ECO:0008006" key="3">
    <source>
        <dbReference type="Google" id="ProtNLM"/>
    </source>
</evidence>
<dbReference type="OrthoDB" id="2148513at2759"/>
<keyword evidence="2" id="KW-1185">Reference proteome</keyword>
<proteinExistence type="predicted"/>
<name>A0A2H3CIJ8_ARMGA</name>
<dbReference type="EMBL" id="KZ293711">
    <property type="protein sequence ID" value="PBK82911.1"/>
    <property type="molecule type" value="Genomic_DNA"/>
</dbReference>
<organism evidence="1 2">
    <name type="scientific">Armillaria gallica</name>
    <name type="common">Bulbous honey fungus</name>
    <name type="synonym">Armillaria bulbosa</name>
    <dbReference type="NCBI Taxonomy" id="47427"/>
    <lineage>
        <taxon>Eukaryota</taxon>
        <taxon>Fungi</taxon>
        <taxon>Dikarya</taxon>
        <taxon>Basidiomycota</taxon>
        <taxon>Agaricomycotina</taxon>
        <taxon>Agaricomycetes</taxon>
        <taxon>Agaricomycetidae</taxon>
        <taxon>Agaricales</taxon>
        <taxon>Marasmiineae</taxon>
        <taxon>Physalacriaceae</taxon>
        <taxon>Armillaria</taxon>
    </lineage>
</organism>
<gene>
    <name evidence="1" type="ORF">ARMGADRAFT_945667</name>
</gene>
<evidence type="ECO:0000313" key="2">
    <source>
        <dbReference type="Proteomes" id="UP000217790"/>
    </source>
</evidence>
<dbReference type="AlphaFoldDB" id="A0A2H3CIJ8"/>
<feature type="non-terminal residue" evidence="1">
    <location>
        <position position="1"/>
    </location>
</feature>
<sequence>CLFHLPVIPLFMFDGPHCPAYKHKKTVKKTPVWLTNDFKWLLEGFGFPYWEVLASSFHMSFLVLTRITGSR</sequence>
<accession>A0A2H3CIJ8</accession>
<protein>
    <recommendedName>
        <fullName evidence="3">XPG N-terminal domain-containing protein</fullName>
    </recommendedName>
</protein>
<dbReference type="InParanoid" id="A0A2H3CIJ8"/>